<gene>
    <name evidence="1" type="ORF">MESS2_460035</name>
</gene>
<dbReference type="SMART" id="SM00855">
    <property type="entry name" value="PGAM"/>
    <property type="match status" value="1"/>
</dbReference>
<organism evidence="1 2">
    <name type="scientific">Mesorhizobium metallidurans STM 2683</name>
    <dbReference type="NCBI Taxonomy" id="1297569"/>
    <lineage>
        <taxon>Bacteria</taxon>
        <taxon>Pseudomonadati</taxon>
        <taxon>Pseudomonadota</taxon>
        <taxon>Alphaproteobacteria</taxon>
        <taxon>Hyphomicrobiales</taxon>
        <taxon>Phyllobacteriaceae</taxon>
        <taxon>Mesorhizobium</taxon>
    </lineage>
</organism>
<dbReference type="InterPro" id="IPR029033">
    <property type="entry name" value="His_PPase_superfam"/>
</dbReference>
<comment type="caution">
    <text evidence="1">The sequence shown here is derived from an EMBL/GenBank/DDBJ whole genome shotgun (WGS) entry which is preliminary data.</text>
</comment>
<proteinExistence type="predicted"/>
<reference evidence="1 2" key="1">
    <citation type="submission" date="2013-02" db="EMBL/GenBank/DDBJ databases">
        <authorList>
            <person name="Genoscope - CEA"/>
        </authorList>
    </citation>
    <scope>NUCLEOTIDE SEQUENCE [LARGE SCALE GENOMIC DNA]</scope>
    <source>
        <strain evidence="1 2">STM 2683</strain>
    </source>
</reference>
<name>M5ES32_9HYPH</name>
<protein>
    <submittedName>
        <fullName evidence="1">Putative phosphohistidine phosphatase, SixA</fullName>
    </submittedName>
</protein>
<dbReference type="STRING" id="1297569.MESS2_460035"/>
<dbReference type="AlphaFoldDB" id="M5ES32"/>
<accession>M5ES32</accession>
<dbReference type="eggNOG" id="COG2062">
    <property type="taxonomic scope" value="Bacteria"/>
</dbReference>
<evidence type="ECO:0000313" key="1">
    <source>
        <dbReference type="EMBL" id="CCV07117.1"/>
    </source>
</evidence>
<dbReference type="EMBL" id="CAUM01000113">
    <property type="protein sequence ID" value="CCV07117.1"/>
    <property type="molecule type" value="Genomic_DNA"/>
</dbReference>
<evidence type="ECO:0000313" key="2">
    <source>
        <dbReference type="Proteomes" id="UP000012062"/>
    </source>
</evidence>
<dbReference type="Gene3D" id="3.40.50.1240">
    <property type="entry name" value="Phosphoglycerate mutase-like"/>
    <property type="match status" value="1"/>
</dbReference>
<dbReference type="Proteomes" id="UP000012062">
    <property type="component" value="Unassembled WGS sequence"/>
</dbReference>
<keyword evidence="2" id="KW-1185">Reference proteome</keyword>
<dbReference type="SUPFAM" id="SSF53254">
    <property type="entry name" value="Phosphoglycerate mutase-like"/>
    <property type="match status" value="1"/>
</dbReference>
<dbReference type="InterPro" id="IPR013078">
    <property type="entry name" value="His_Pase_superF_clade-1"/>
</dbReference>
<dbReference type="Pfam" id="PF00300">
    <property type="entry name" value="His_Phos_1"/>
    <property type="match status" value="1"/>
</dbReference>
<sequence>MVPAILRQAFLMANPATVMALDADANGGLVSRLYLLRHARAGWALPGVRDFDRPLDASGVADAEMMGALMRIRNYSPDLTLCSNAKRARQTLEGLALEGLAGHTDTGRVLFFDTLYSQDAAGYLAAIRDNGGPGSGWPDSLLVIGHNPMTEDLALALSGDGDEAARGLLNYGFPTSGLAVVRFPGNLANAAQGAGYLEAFMTPADP</sequence>
<dbReference type="PANTHER" id="PTHR47623">
    <property type="entry name" value="OS09G0287300 PROTEIN"/>
    <property type="match status" value="1"/>
</dbReference>
<dbReference type="CDD" id="cd07067">
    <property type="entry name" value="HP_PGM_like"/>
    <property type="match status" value="1"/>
</dbReference>
<dbReference type="PANTHER" id="PTHR47623:SF1">
    <property type="entry name" value="OS09G0287300 PROTEIN"/>
    <property type="match status" value="1"/>
</dbReference>